<evidence type="ECO:0000313" key="3">
    <source>
        <dbReference type="Proteomes" id="UP000198324"/>
    </source>
</evidence>
<dbReference type="RefSeq" id="WP_089272032.1">
    <property type="nucleotide sequence ID" value="NZ_FZOC01000001.1"/>
</dbReference>
<dbReference type="Pfam" id="PF07238">
    <property type="entry name" value="PilZ"/>
    <property type="match status" value="1"/>
</dbReference>
<evidence type="ECO:0000259" key="1">
    <source>
        <dbReference type="Pfam" id="PF07238"/>
    </source>
</evidence>
<dbReference type="EMBL" id="FZOC01000001">
    <property type="protein sequence ID" value="SNR68672.1"/>
    <property type="molecule type" value="Genomic_DNA"/>
</dbReference>
<reference evidence="2 3" key="1">
    <citation type="submission" date="2017-06" db="EMBL/GenBank/DDBJ databases">
        <authorList>
            <person name="Kim H.J."/>
            <person name="Triplett B.A."/>
        </authorList>
    </citation>
    <scope>NUCLEOTIDE SEQUENCE [LARGE SCALE GENOMIC DNA]</scope>
    <source>
        <strain evidence="2 3">DSM 13116</strain>
    </source>
</reference>
<accession>A0A238YCH5</accession>
<sequence length="109" mass="12065">MATGIERRQYGRVHLLAHGRNKTCTLEFSGQSSRAELIDISAGGARVRCSPPRPGDDVRDVVVCVQAVNDNGLLQQLQSEIRWRDGAEYGLQFVYPLQVGLRTLQELVG</sequence>
<dbReference type="GO" id="GO:0035438">
    <property type="term" value="F:cyclic-di-GMP binding"/>
    <property type="evidence" value="ECO:0007669"/>
    <property type="project" value="InterPro"/>
</dbReference>
<gene>
    <name evidence="2" type="ORF">SAMN04488503_0861</name>
</gene>
<protein>
    <submittedName>
        <fullName evidence="2">PilZ domain-containing protein</fullName>
    </submittedName>
</protein>
<dbReference type="InterPro" id="IPR009875">
    <property type="entry name" value="PilZ_domain"/>
</dbReference>
<keyword evidence="3" id="KW-1185">Reference proteome</keyword>
<feature type="domain" description="PilZ" evidence="1">
    <location>
        <begin position="6"/>
        <end position="108"/>
    </location>
</feature>
<dbReference type="SUPFAM" id="SSF141371">
    <property type="entry name" value="PilZ domain-like"/>
    <property type="match status" value="1"/>
</dbReference>
<proteinExistence type="predicted"/>
<name>A0A238YCH5_9BACT</name>
<dbReference type="AlphaFoldDB" id="A0A238YCH5"/>
<evidence type="ECO:0000313" key="2">
    <source>
        <dbReference type="EMBL" id="SNR68672.1"/>
    </source>
</evidence>
<dbReference type="Gene3D" id="2.40.10.220">
    <property type="entry name" value="predicted glycosyltransferase like domains"/>
    <property type="match status" value="1"/>
</dbReference>
<dbReference type="OrthoDB" id="5453748at2"/>
<dbReference type="Proteomes" id="UP000198324">
    <property type="component" value="Unassembled WGS sequence"/>
</dbReference>
<organism evidence="2 3">
    <name type="scientific">Humidesulfovibrio mexicanus</name>
    <dbReference type="NCBI Taxonomy" id="147047"/>
    <lineage>
        <taxon>Bacteria</taxon>
        <taxon>Pseudomonadati</taxon>
        <taxon>Thermodesulfobacteriota</taxon>
        <taxon>Desulfovibrionia</taxon>
        <taxon>Desulfovibrionales</taxon>
        <taxon>Desulfovibrionaceae</taxon>
        <taxon>Humidesulfovibrio</taxon>
    </lineage>
</organism>